<gene>
    <name evidence="3" type="ORF">HH216_03815</name>
</gene>
<organism evidence="3 4">
    <name type="scientific">Spirosoma rhododendri</name>
    <dbReference type="NCBI Taxonomy" id="2728024"/>
    <lineage>
        <taxon>Bacteria</taxon>
        <taxon>Pseudomonadati</taxon>
        <taxon>Bacteroidota</taxon>
        <taxon>Cytophagia</taxon>
        <taxon>Cytophagales</taxon>
        <taxon>Cytophagaceae</taxon>
        <taxon>Spirosoma</taxon>
    </lineage>
</organism>
<protein>
    <submittedName>
        <fullName evidence="3">Amidase</fullName>
    </submittedName>
</protein>
<dbReference type="InterPro" id="IPR023631">
    <property type="entry name" value="Amidase_dom"/>
</dbReference>
<feature type="domain" description="Amidase" evidence="2">
    <location>
        <begin position="139"/>
        <end position="494"/>
    </location>
</feature>
<dbReference type="AlphaFoldDB" id="A0A7L5DNK4"/>
<dbReference type="Gene3D" id="3.90.1300.10">
    <property type="entry name" value="Amidase signature (AS) domain"/>
    <property type="match status" value="1"/>
</dbReference>
<dbReference type="GO" id="GO:0050567">
    <property type="term" value="F:glutaminyl-tRNA synthase (glutamine-hydrolyzing) activity"/>
    <property type="evidence" value="ECO:0007669"/>
    <property type="project" value="TreeGrafter"/>
</dbReference>
<dbReference type="KEGG" id="srho:HH216_03815"/>
<keyword evidence="1" id="KW-0732">Signal</keyword>
<feature type="chain" id="PRO_5029485758" evidence="1">
    <location>
        <begin position="25"/>
        <end position="556"/>
    </location>
</feature>
<proteinExistence type="predicted"/>
<feature type="signal peptide" evidence="1">
    <location>
        <begin position="1"/>
        <end position="24"/>
    </location>
</feature>
<dbReference type="SUPFAM" id="SSF75304">
    <property type="entry name" value="Amidase signature (AS) enzymes"/>
    <property type="match status" value="1"/>
</dbReference>
<reference evidence="3 4" key="1">
    <citation type="submission" date="2020-04" db="EMBL/GenBank/DDBJ databases">
        <title>Genome sequencing of novel species.</title>
        <authorList>
            <person name="Heo J."/>
            <person name="Kim S.-J."/>
            <person name="Kim J.-S."/>
            <person name="Hong S.-B."/>
            <person name="Kwon S.-W."/>
        </authorList>
    </citation>
    <scope>NUCLEOTIDE SEQUENCE [LARGE SCALE GENOMIC DNA]</scope>
    <source>
        <strain evidence="3 4">CJU-R4</strain>
    </source>
</reference>
<dbReference type="Pfam" id="PF01425">
    <property type="entry name" value="Amidase"/>
    <property type="match status" value="1"/>
</dbReference>
<evidence type="ECO:0000256" key="1">
    <source>
        <dbReference type="SAM" id="SignalP"/>
    </source>
</evidence>
<name>A0A7L5DNK4_9BACT</name>
<dbReference type="RefSeq" id="WP_169549581.1">
    <property type="nucleotide sequence ID" value="NZ_CP051677.1"/>
</dbReference>
<accession>A0A7L5DNK4</accession>
<dbReference type="Proteomes" id="UP000501128">
    <property type="component" value="Chromosome"/>
</dbReference>
<sequence>MKKTTTRLLLAYAGSFLLGAFVMAPDDPQKPITSEMADVASRVFGLTFTPAERDSMLDNLNDFRPDYEALRKVDLPNDVAPALYFNPLPTGFKLPTGASAIPAPASTGLKRPAQLNDLAFYTVAQLGELIRTKQISSVELTRFFLDRLHKHDATLHCVITFTDSLAMQQARQADTDLKAGNYRGPLHGIPYGAKDLLTKRGYKTTWGSVPYKNQTLTDDATVIRKLEAAGAVLCAKMSVGELAWGDVWFGGMTRNPWKPETGSSGSSAGSASAVSAGLLPFAIGTETLGSIVSPSTVCGTTGLRPTFGRVSRHGAMALSWSMDKIGPITRSVNDCALVFNAIHGPDGLDLTVMAAPFRYALKTSLKGMRIGYVKKAFESNYPTRSNDSLTLQSLRSLGAELVPIDLPTTISSGRIGFILGVEAAASFDELTRSGRDDEMVRQIKNAWPNEFRSSRFVPAVEYVQANRARTRLINDMAALLKKERLTVYISPTYAGGNLTLTNLTGHPCVVVPNGFNAQKTPSSITFMGQLFAEGDVLAVAGAYQQATEWHRKHPSM</sequence>
<dbReference type="PANTHER" id="PTHR11895:SF73">
    <property type="entry name" value="AMIDASE FAMILY PROTEIN"/>
    <property type="match status" value="1"/>
</dbReference>
<evidence type="ECO:0000313" key="3">
    <source>
        <dbReference type="EMBL" id="QJD77637.1"/>
    </source>
</evidence>
<evidence type="ECO:0000259" key="2">
    <source>
        <dbReference type="Pfam" id="PF01425"/>
    </source>
</evidence>
<evidence type="ECO:0000313" key="4">
    <source>
        <dbReference type="Proteomes" id="UP000501128"/>
    </source>
</evidence>
<dbReference type="InterPro" id="IPR036928">
    <property type="entry name" value="AS_sf"/>
</dbReference>
<keyword evidence="4" id="KW-1185">Reference proteome</keyword>
<dbReference type="PANTHER" id="PTHR11895">
    <property type="entry name" value="TRANSAMIDASE"/>
    <property type="match status" value="1"/>
</dbReference>
<dbReference type="InterPro" id="IPR000120">
    <property type="entry name" value="Amidase"/>
</dbReference>
<dbReference type="EMBL" id="CP051677">
    <property type="protein sequence ID" value="QJD77637.1"/>
    <property type="molecule type" value="Genomic_DNA"/>
</dbReference>